<gene>
    <name evidence="2" type="ORF">PENTCL1PPCAC_100</name>
</gene>
<dbReference type="PANTHER" id="PTHR21459:SF2">
    <property type="entry name" value="PROTEIN CBG08968"/>
    <property type="match status" value="1"/>
</dbReference>
<feature type="domain" description="MATH" evidence="1">
    <location>
        <begin position="135"/>
        <end position="171"/>
    </location>
</feature>
<organism evidence="2 3">
    <name type="scientific">Pristionchus entomophagus</name>
    <dbReference type="NCBI Taxonomy" id="358040"/>
    <lineage>
        <taxon>Eukaryota</taxon>
        <taxon>Metazoa</taxon>
        <taxon>Ecdysozoa</taxon>
        <taxon>Nematoda</taxon>
        <taxon>Chromadorea</taxon>
        <taxon>Rhabditida</taxon>
        <taxon>Rhabditina</taxon>
        <taxon>Diplogasteromorpha</taxon>
        <taxon>Diplogasteroidea</taxon>
        <taxon>Neodiplogasteridae</taxon>
        <taxon>Pristionchus</taxon>
    </lineage>
</organism>
<evidence type="ECO:0000313" key="2">
    <source>
        <dbReference type="EMBL" id="GMS77925.1"/>
    </source>
</evidence>
<reference evidence="2" key="1">
    <citation type="submission" date="2023-10" db="EMBL/GenBank/DDBJ databases">
        <title>Genome assembly of Pristionchus species.</title>
        <authorList>
            <person name="Yoshida K."/>
            <person name="Sommer R.J."/>
        </authorList>
    </citation>
    <scope>NUCLEOTIDE SEQUENCE</scope>
    <source>
        <strain evidence="2">RS0144</strain>
    </source>
</reference>
<dbReference type="PROSITE" id="PS50144">
    <property type="entry name" value="MATH"/>
    <property type="match status" value="1"/>
</dbReference>
<evidence type="ECO:0000313" key="3">
    <source>
        <dbReference type="Proteomes" id="UP001432027"/>
    </source>
</evidence>
<accession>A0AAV5SCQ6</accession>
<evidence type="ECO:0000259" key="1">
    <source>
        <dbReference type="PROSITE" id="PS50144"/>
    </source>
</evidence>
<feature type="non-terminal residue" evidence="2">
    <location>
        <position position="1"/>
    </location>
</feature>
<dbReference type="Proteomes" id="UP001432027">
    <property type="component" value="Unassembled WGS sequence"/>
</dbReference>
<sequence>CKELNDDVISQALADGEIRHHRYPEIRDRMKHPLKIKFAIQKTRDHFLFLVRTSPPHTVTKFGGAFIRRDLCPFELEMERQARIDAWTNNVKIGALAYGVRDEKLIKFTGIIRPLPDGYADCPPRGSIPEKGIDDRTLRVVIKNFSKMDDTLCSNPKRISDVPWQIMVMPK</sequence>
<name>A0AAV5SCQ6_9BILA</name>
<proteinExistence type="predicted"/>
<dbReference type="EMBL" id="BTSX01000001">
    <property type="protein sequence ID" value="GMS77925.1"/>
    <property type="molecule type" value="Genomic_DNA"/>
</dbReference>
<keyword evidence="3" id="KW-1185">Reference proteome</keyword>
<dbReference type="AlphaFoldDB" id="A0AAV5SCQ6"/>
<dbReference type="InterPro" id="IPR002083">
    <property type="entry name" value="MATH/TRAF_dom"/>
</dbReference>
<comment type="caution">
    <text evidence="2">The sequence shown here is derived from an EMBL/GenBank/DDBJ whole genome shotgun (WGS) entry which is preliminary data.</text>
</comment>
<protein>
    <recommendedName>
        <fullName evidence="1">MATH domain-containing protein</fullName>
    </recommendedName>
</protein>
<dbReference type="PANTHER" id="PTHR21459">
    <property type="entry name" value="PROTEIN CBG08968"/>
    <property type="match status" value="1"/>
</dbReference>